<gene>
    <name evidence="1" type="ORF">PQJ73_20825</name>
</gene>
<protein>
    <submittedName>
        <fullName evidence="1">Uncharacterized protein</fullName>
    </submittedName>
</protein>
<name>A0ABT5JEM0_RHOTP</name>
<keyword evidence="2" id="KW-1185">Reference proteome</keyword>
<comment type="caution">
    <text evidence="1">The sequence shown here is derived from an EMBL/GenBank/DDBJ whole genome shotgun (WGS) entry which is preliminary data.</text>
</comment>
<reference evidence="1" key="2">
    <citation type="submission" date="2023-02" db="EMBL/GenBank/DDBJ databases">
        <authorList>
            <person name="Rayyan A."/>
            <person name="Meyer T."/>
            <person name="Kyndt J.A."/>
        </authorList>
    </citation>
    <scope>NUCLEOTIDE SEQUENCE</scope>
    <source>
        <strain evidence="1">DSM 9987</strain>
    </source>
</reference>
<dbReference type="Proteomes" id="UP001165652">
    <property type="component" value="Unassembled WGS sequence"/>
</dbReference>
<sequence>MSRGDGNAPSPGPPRFAAAQALVAEAITAAEAAGIGTETVVSVLLCEALARMVATGGEGWTADLLGRIAVDLRYGRVPGSPVQ</sequence>
<reference evidence="1" key="1">
    <citation type="journal article" date="2023" name="Microbiol Resour">
        <title>Genome Sequences of Rhodoplanes serenus and Two Thermotolerant Strains, Rhodoplanes tepidamans and 'Rhodoplanes cryptolactis,' Further Refine the Genus.</title>
        <authorList>
            <person name="Rayyan A.A."/>
            <person name="Kyndt J.A."/>
        </authorList>
    </citation>
    <scope>NUCLEOTIDE SEQUENCE</scope>
    <source>
        <strain evidence="1">DSM 9987</strain>
    </source>
</reference>
<dbReference type="RefSeq" id="WP_272778978.1">
    <property type="nucleotide sequence ID" value="NZ_JAQQLI010000038.1"/>
</dbReference>
<accession>A0ABT5JEM0</accession>
<proteinExistence type="predicted"/>
<evidence type="ECO:0000313" key="2">
    <source>
        <dbReference type="Proteomes" id="UP001165652"/>
    </source>
</evidence>
<evidence type="ECO:0000313" key="1">
    <source>
        <dbReference type="EMBL" id="MDC7788140.1"/>
    </source>
</evidence>
<organism evidence="1 2">
    <name type="scientific">Rhodoplanes tepidamans</name>
    <name type="common">Rhodoplanes cryptolactis</name>
    <dbReference type="NCBI Taxonomy" id="200616"/>
    <lineage>
        <taxon>Bacteria</taxon>
        <taxon>Pseudomonadati</taxon>
        <taxon>Pseudomonadota</taxon>
        <taxon>Alphaproteobacteria</taxon>
        <taxon>Hyphomicrobiales</taxon>
        <taxon>Nitrobacteraceae</taxon>
        <taxon>Rhodoplanes</taxon>
    </lineage>
</organism>
<dbReference type="EMBL" id="JAQQLI010000038">
    <property type="protein sequence ID" value="MDC7788140.1"/>
    <property type="molecule type" value="Genomic_DNA"/>
</dbReference>